<sequence>MKDFVFVVDTPPDEYTMDQFYKGLAEILIKKYGVEAIREALRQIKEREGQV</sequence>
<evidence type="ECO:0000313" key="1">
    <source>
        <dbReference type="EMBL" id="MPM28322.1"/>
    </source>
</evidence>
<reference evidence="1" key="1">
    <citation type="submission" date="2019-08" db="EMBL/GenBank/DDBJ databases">
        <authorList>
            <person name="Kucharzyk K."/>
            <person name="Murdoch R.W."/>
            <person name="Higgins S."/>
            <person name="Loffler F."/>
        </authorList>
    </citation>
    <scope>NUCLEOTIDE SEQUENCE</scope>
</reference>
<organism evidence="1">
    <name type="scientific">bioreactor metagenome</name>
    <dbReference type="NCBI Taxonomy" id="1076179"/>
    <lineage>
        <taxon>unclassified sequences</taxon>
        <taxon>metagenomes</taxon>
        <taxon>ecological metagenomes</taxon>
    </lineage>
</organism>
<name>A0A644YI71_9ZZZZ</name>
<gene>
    <name evidence="1" type="ORF">SDC9_74843</name>
</gene>
<comment type="caution">
    <text evidence="1">The sequence shown here is derived from an EMBL/GenBank/DDBJ whole genome shotgun (WGS) entry which is preliminary data.</text>
</comment>
<accession>A0A644YI71</accession>
<dbReference type="AlphaFoldDB" id="A0A644YI71"/>
<dbReference type="EMBL" id="VSSQ01005222">
    <property type="protein sequence ID" value="MPM28322.1"/>
    <property type="molecule type" value="Genomic_DNA"/>
</dbReference>
<protein>
    <submittedName>
        <fullName evidence="1">Uncharacterized protein</fullName>
    </submittedName>
</protein>
<proteinExistence type="predicted"/>